<reference evidence="8 9" key="1">
    <citation type="submission" date="2015-11" db="EMBL/GenBank/DDBJ databases">
        <title>Genomic analysis of 38 Legionella species identifies large and diverse effector repertoires.</title>
        <authorList>
            <person name="Burstein D."/>
            <person name="Amaro F."/>
            <person name="Zusman T."/>
            <person name="Lifshitz Z."/>
            <person name="Cohen O."/>
            <person name="Gilbert J.A."/>
            <person name="Pupko T."/>
            <person name="Shuman H.A."/>
            <person name="Segal G."/>
        </authorList>
    </citation>
    <scope>NUCLEOTIDE SEQUENCE [LARGE SCALE GENOMIC DNA]</scope>
    <source>
        <strain evidence="8 9">ATCC 51914</strain>
    </source>
</reference>
<comment type="subcellular location">
    <subcellularLocation>
        <location evidence="1">Cell envelope</location>
    </subcellularLocation>
</comment>
<evidence type="ECO:0000256" key="2">
    <source>
        <dbReference type="ARBA" id="ARBA00005381"/>
    </source>
</evidence>
<evidence type="ECO:0000256" key="5">
    <source>
        <dbReference type="ARBA" id="ARBA00022989"/>
    </source>
</evidence>
<dbReference type="GO" id="GO:0009190">
    <property type="term" value="P:cyclic nucleotide biosynthetic process"/>
    <property type="evidence" value="ECO:0007669"/>
    <property type="project" value="InterPro"/>
</dbReference>
<evidence type="ECO:0000256" key="1">
    <source>
        <dbReference type="ARBA" id="ARBA00004196"/>
    </source>
</evidence>
<dbReference type="SMART" id="SM00044">
    <property type="entry name" value="CYCc"/>
    <property type="match status" value="1"/>
</dbReference>
<dbReference type="Proteomes" id="UP000054729">
    <property type="component" value="Unassembled WGS sequence"/>
</dbReference>
<dbReference type="Gene3D" id="3.30.450.40">
    <property type="match status" value="1"/>
</dbReference>
<dbReference type="GO" id="GO:0035556">
    <property type="term" value="P:intracellular signal transduction"/>
    <property type="evidence" value="ECO:0007669"/>
    <property type="project" value="InterPro"/>
</dbReference>
<organism evidence="8 9">
    <name type="scientific">Legionella waltersii</name>
    <dbReference type="NCBI Taxonomy" id="66969"/>
    <lineage>
        <taxon>Bacteria</taxon>
        <taxon>Pseudomonadati</taxon>
        <taxon>Pseudomonadota</taxon>
        <taxon>Gammaproteobacteria</taxon>
        <taxon>Legionellales</taxon>
        <taxon>Legionellaceae</taxon>
        <taxon>Legionella</taxon>
    </lineage>
</organism>
<dbReference type="Pfam" id="PF13185">
    <property type="entry name" value="GAF_2"/>
    <property type="match status" value="1"/>
</dbReference>
<feature type="domain" description="Guanylate cyclase" evidence="7">
    <location>
        <begin position="219"/>
        <end position="351"/>
    </location>
</feature>
<evidence type="ECO:0000259" key="7">
    <source>
        <dbReference type="PROSITE" id="PS50125"/>
    </source>
</evidence>
<dbReference type="InterPro" id="IPR003018">
    <property type="entry name" value="GAF"/>
</dbReference>
<dbReference type="GO" id="GO:0030313">
    <property type="term" value="C:cell envelope"/>
    <property type="evidence" value="ECO:0007669"/>
    <property type="project" value="UniProtKB-SubCell"/>
</dbReference>
<evidence type="ECO:0000256" key="3">
    <source>
        <dbReference type="ARBA" id="ARBA00022475"/>
    </source>
</evidence>
<dbReference type="PATRIC" id="fig|66969.6.peg.3428"/>
<proteinExistence type="inferred from homology"/>
<dbReference type="Pfam" id="PF00211">
    <property type="entry name" value="Guanylate_cyc"/>
    <property type="match status" value="1"/>
</dbReference>
<dbReference type="SMART" id="SM00065">
    <property type="entry name" value="GAF"/>
    <property type="match status" value="1"/>
</dbReference>
<dbReference type="RefSeq" id="WP_058481728.1">
    <property type="nucleotide sequence ID" value="NZ_CAAAIQ010000005.1"/>
</dbReference>
<dbReference type="Gene3D" id="3.30.70.1230">
    <property type="entry name" value="Nucleotide cyclase"/>
    <property type="match status" value="1"/>
</dbReference>
<keyword evidence="9" id="KW-1185">Reference proteome</keyword>
<keyword evidence="5" id="KW-1133">Transmembrane helix</keyword>
<dbReference type="PANTHER" id="PTHR43102">
    <property type="entry name" value="SLR1143 PROTEIN"/>
    <property type="match status" value="1"/>
</dbReference>
<comment type="similarity">
    <text evidence="2">Belongs to the adenylyl cyclase class-3 family.</text>
</comment>
<dbReference type="AlphaFoldDB" id="A0A0W1A189"/>
<sequence>MKKKFTEEERLEQIEKQRLKALESLQIMDTQPEEGYERLVQLGIELLNMPICYIAFLDEKRQWFKSRYGLKAKQTPRGIAFCNETIKKSDPLIINDALEDSRFANSPLVQEAPFIRFYAGVPLTSPDGYNVGTFCLADTSPKELNPKELSLLLNLANIAKEQLTLRHSNRLLNKVKKQLELRNNLIRRVFSFYMSDDILNTILSSRAQHKLGGKESKITIMFTDLRNFTPLSESLPAEELVSLLNNYFTKMVAVIAKHKGTIDSFIGDAIMVIFGAPYSDDEDSLRAVNCALDMQHALRKLNQSNKKANLPQLEMGIGINTGTAVVGNIGSKKRMQYSAIGSSVNLSSRIQDLTLGGQILISEETYKEVANRIEINGHLRVKVKGIKEPITIYDVAKVIMPPKKS</sequence>
<dbReference type="InterPro" id="IPR029016">
    <property type="entry name" value="GAF-like_dom_sf"/>
</dbReference>
<dbReference type="FunFam" id="3.30.70.1230:FF:000016">
    <property type="entry name" value="Adenylate/guanylate cyclase domain-containing protein"/>
    <property type="match status" value="1"/>
</dbReference>
<dbReference type="EMBL" id="LNZB01000060">
    <property type="protein sequence ID" value="KTD75098.1"/>
    <property type="molecule type" value="Genomic_DNA"/>
</dbReference>
<dbReference type="GO" id="GO:0004016">
    <property type="term" value="F:adenylate cyclase activity"/>
    <property type="evidence" value="ECO:0007669"/>
    <property type="project" value="UniProtKB-ARBA"/>
</dbReference>
<accession>A0A0W1A189</accession>
<dbReference type="CDD" id="cd07302">
    <property type="entry name" value="CHD"/>
    <property type="match status" value="1"/>
</dbReference>
<dbReference type="InterPro" id="IPR001054">
    <property type="entry name" value="A/G_cyclase"/>
</dbReference>
<evidence type="ECO:0000256" key="6">
    <source>
        <dbReference type="ARBA" id="ARBA00023136"/>
    </source>
</evidence>
<dbReference type="PANTHER" id="PTHR43102:SF2">
    <property type="entry name" value="GAF DOMAIN-CONTAINING PROTEIN"/>
    <property type="match status" value="1"/>
</dbReference>
<dbReference type="SUPFAM" id="SSF55781">
    <property type="entry name" value="GAF domain-like"/>
    <property type="match status" value="1"/>
</dbReference>
<comment type="caution">
    <text evidence="8">The sequence shown here is derived from an EMBL/GenBank/DDBJ whole genome shotgun (WGS) entry which is preliminary data.</text>
</comment>
<dbReference type="PROSITE" id="PS50125">
    <property type="entry name" value="GUANYLATE_CYCLASE_2"/>
    <property type="match status" value="1"/>
</dbReference>
<dbReference type="SUPFAM" id="SSF55073">
    <property type="entry name" value="Nucleotide cyclase"/>
    <property type="match status" value="1"/>
</dbReference>
<evidence type="ECO:0000313" key="8">
    <source>
        <dbReference type="EMBL" id="KTD75098.1"/>
    </source>
</evidence>
<keyword evidence="6" id="KW-0472">Membrane</keyword>
<gene>
    <name evidence="8" type="primary">cyaA</name>
    <name evidence="8" type="ORF">Lwal_3139</name>
</gene>
<evidence type="ECO:0000313" key="9">
    <source>
        <dbReference type="Proteomes" id="UP000054729"/>
    </source>
</evidence>
<dbReference type="STRING" id="66969.Lwal_3139"/>
<name>A0A0W1A189_9GAMM</name>
<keyword evidence="3" id="KW-1003">Cell membrane</keyword>
<protein>
    <submittedName>
        <fullName evidence="8">Fused adenylate cyclase/two component hybrid sensor/regulator</fullName>
    </submittedName>
</protein>
<keyword evidence="4" id="KW-0812">Transmembrane</keyword>
<dbReference type="InterPro" id="IPR029787">
    <property type="entry name" value="Nucleotide_cyclase"/>
</dbReference>
<evidence type="ECO:0000256" key="4">
    <source>
        <dbReference type="ARBA" id="ARBA00022692"/>
    </source>
</evidence>
<dbReference type="OrthoDB" id="9812358at2"/>